<evidence type="ECO:0000313" key="9">
    <source>
        <dbReference type="Proteomes" id="UP000051166"/>
    </source>
</evidence>
<dbReference type="PRINTS" id="PR00735">
    <property type="entry name" value="GLHYDRLASE8"/>
</dbReference>
<evidence type="ECO:0000256" key="2">
    <source>
        <dbReference type="ARBA" id="ARBA00022729"/>
    </source>
</evidence>
<proteinExistence type="inferred from homology"/>
<keyword evidence="6" id="KW-0119">Carbohydrate metabolism</keyword>
<keyword evidence="7" id="KW-0812">Transmembrane</keyword>
<sequence length="370" mass="42602">MKKTLIIYFSFISILIAFIWTVVFVRTNSAKYLKKNIYEQWRTAFLVTNKNQAYIQTNNSQHKVTVLSEGQGYGLLLTVKAAKNGYASQPDFNRLFNYYLKNRDEGTQLMSWKQVISKKRTVKFKNNATDGDLYIAYSLLQAAKIWPQSAALYRKQANKLLSDILKYDYNTATGCLTVGNWATGSDKYSNLLRTSDTLPAQFDEFYRFTDDPTWLTIKKSMLQQLQRLSAQHATGLLPDFAWIKHDGKVVAAKAQSVSVKYRDDGYYSYNACRLPYNLAQSKDKHAQLVLRKMMKFFMKQEYITGGYQLNGKKLNDYQSASFAAPILYAAMQNSQFYKLVQQEKYIFMQKVDPTNYYQATIVTLTAIAGL</sequence>
<evidence type="ECO:0000256" key="7">
    <source>
        <dbReference type="SAM" id="Phobius"/>
    </source>
</evidence>
<dbReference type="Pfam" id="PF01270">
    <property type="entry name" value="Glyco_hydro_8"/>
    <property type="match status" value="1"/>
</dbReference>
<dbReference type="GeneID" id="98308944"/>
<dbReference type="InterPro" id="IPR012341">
    <property type="entry name" value="6hp_glycosidase-like_sf"/>
</dbReference>
<gene>
    <name evidence="8" type="ORF">FD50_GL001697</name>
</gene>
<dbReference type="Proteomes" id="UP000051166">
    <property type="component" value="Unassembled WGS sequence"/>
</dbReference>
<dbReference type="OrthoDB" id="9803461at2"/>
<dbReference type="InterPro" id="IPR008928">
    <property type="entry name" value="6-hairpin_glycosidase_sf"/>
</dbReference>
<feature type="active site" description="Nucleophile" evidence="5">
    <location>
        <position position="130"/>
    </location>
</feature>
<organism evidence="8 9">
    <name type="scientific">Liquorilactobacillus satsumensis DSM 16230 = JCM 12392</name>
    <dbReference type="NCBI Taxonomy" id="1423801"/>
    <lineage>
        <taxon>Bacteria</taxon>
        <taxon>Bacillati</taxon>
        <taxon>Bacillota</taxon>
        <taxon>Bacilli</taxon>
        <taxon>Lactobacillales</taxon>
        <taxon>Lactobacillaceae</taxon>
        <taxon>Liquorilactobacillus</taxon>
    </lineage>
</organism>
<keyword evidence="2" id="KW-0732">Signal</keyword>
<evidence type="ECO:0000256" key="4">
    <source>
        <dbReference type="ARBA" id="ARBA00023295"/>
    </source>
</evidence>
<keyword evidence="7" id="KW-0472">Membrane</keyword>
<protein>
    <recommendedName>
        <fullName evidence="6">Glucanase</fullName>
        <ecNumber evidence="6">3.2.1.-</ecNumber>
    </recommendedName>
</protein>
<dbReference type="GO" id="GO:0004553">
    <property type="term" value="F:hydrolase activity, hydrolyzing O-glycosyl compounds"/>
    <property type="evidence" value="ECO:0007669"/>
    <property type="project" value="InterPro"/>
</dbReference>
<comment type="similarity">
    <text evidence="1 6">Belongs to the glycosyl hydrolase 8 (cellulase D) family.</text>
</comment>
<dbReference type="Gene3D" id="1.50.10.10">
    <property type="match status" value="1"/>
</dbReference>
<evidence type="ECO:0000256" key="5">
    <source>
        <dbReference type="PROSITE-ProRule" id="PRU10058"/>
    </source>
</evidence>
<dbReference type="RefSeq" id="WP_054757689.1">
    <property type="nucleotide sequence ID" value="NZ_AZFQ01000053.1"/>
</dbReference>
<reference evidence="8 9" key="1">
    <citation type="journal article" date="2015" name="Genome Announc.">
        <title>Expanding the biotechnology potential of lactobacilli through comparative genomics of 213 strains and associated genera.</title>
        <authorList>
            <person name="Sun Z."/>
            <person name="Harris H.M."/>
            <person name="McCann A."/>
            <person name="Guo C."/>
            <person name="Argimon S."/>
            <person name="Zhang W."/>
            <person name="Yang X."/>
            <person name="Jeffery I.B."/>
            <person name="Cooney J.C."/>
            <person name="Kagawa T.F."/>
            <person name="Liu W."/>
            <person name="Song Y."/>
            <person name="Salvetti E."/>
            <person name="Wrobel A."/>
            <person name="Rasinkangas P."/>
            <person name="Parkhill J."/>
            <person name="Rea M.C."/>
            <person name="O'Sullivan O."/>
            <person name="Ritari J."/>
            <person name="Douillard F.P."/>
            <person name="Paul Ross R."/>
            <person name="Yang R."/>
            <person name="Briner A.E."/>
            <person name="Felis G.E."/>
            <person name="de Vos W.M."/>
            <person name="Barrangou R."/>
            <person name="Klaenhammer T.R."/>
            <person name="Caufield P.W."/>
            <person name="Cui Y."/>
            <person name="Zhang H."/>
            <person name="O'Toole P.W."/>
        </authorList>
    </citation>
    <scope>NUCLEOTIDE SEQUENCE [LARGE SCALE GENOMIC DNA]</scope>
    <source>
        <strain evidence="8 9">DSM 16230</strain>
    </source>
</reference>
<evidence type="ECO:0000256" key="3">
    <source>
        <dbReference type="ARBA" id="ARBA00022801"/>
    </source>
</evidence>
<dbReference type="PATRIC" id="fig|1423801.4.peg.1733"/>
<comment type="caution">
    <text evidence="8">The sequence shown here is derived from an EMBL/GenBank/DDBJ whole genome shotgun (WGS) entry which is preliminary data.</text>
</comment>
<keyword evidence="9" id="KW-1185">Reference proteome</keyword>
<dbReference type="SUPFAM" id="SSF48208">
    <property type="entry name" value="Six-hairpin glycosidases"/>
    <property type="match status" value="1"/>
</dbReference>
<keyword evidence="4 6" id="KW-0326">Glycosidase</keyword>
<keyword evidence="6" id="KW-0624">Polysaccharide degradation</keyword>
<evidence type="ECO:0000256" key="1">
    <source>
        <dbReference type="ARBA" id="ARBA00009209"/>
    </source>
</evidence>
<accession>A0A0R1UVK4</accession>
<dbReference type="STRING" id="1423801.FD50_GL001697"/>
<dbReference type="EC" id="3.2.1.-" evidence="6"/>
<dbReference type="AlphaFoldDB" id="A0A0R1UVK4"/>
<name>A0A0R1UVK4_9LACO</name>
<evidence type="ECO:0000313" key="8">
    <source>
        <dbReference type="EMBL" id="KRL97143.1"/>
    </source>
</evidence>
<keyword evidence="7" id="KW-1133">Transmembrane helix</keyword>
<dbReference type="InterPro" id="IPR002037">
    <property type="entry name" value="Glyco_hydro_8"/>
</dbReference>
<keyword evidence="3 6" id="KW-0378">Hydrolase</keyword>
<dbReference type="InterPro" id="IPR019834">
    <property type="entry name" value="Glyco_hydro_8_CS"/>
</dbReference>
<dbReference type="EMBL" id="AZFQ01000053">
    <property type="protein sequence ID" value="KRL97143.1"/>
    <property type="molecule type" value="Genomic_DNA"/>
</dbReference>
<evidence type="ECO:0000256" key="6">
    <source>
        <dbReference type="RuleBase" id="RU361167"/>
    </source>
</evidence>
<feature type="transmembrane region" description="Helical" evidence="7">
    <location>
        <begin position="6"/>
        <end position="25"/>
    </location>
</feature>
<dbReference type="GO" id="GO:0000272">
    <property type="term" value="P:polysaccharide catabolic process"/>
    <property type="evidence" value="ECO:0007669"/>
    <property type="project" value="UniProtKB-KW"/>
</dbReference>
<dbReference type="PROSITE" id="PS00812">
    <property type="entry name" value="GLYCOSYL_HYDROL_F8"/>
    <property type="match status" value="1"/>
</dbReference>